<sequence>MNTRPVRVLLTVIMTGFLLVCLVFLLYQLHVPYPAGVHRWLADHKWLMWTAAIGTVVSSLALAPLTMFSRHPADDR</sequence>
<keyword evidence="1" id="KW-0472">Membrane</keyword>
<dbReference type="Proteomes" id="UP001500689">
    <property type="component" value="Unassembled WGS sequence"/>
</dbReference>
<protein>
    <submittedName>
        <fullName evidence="2">Uncharacterized protein</fullName>
    </submittedName>
</protein>
<gene>
    <name evidence="2" type="ORF">GCM10022222_82890</name>
</gene>
<keyword evidence="3" id="KW-1185">Reference proteome</keyword>
<keyword evidence="1" id="KW-0812">Transmembrane</keyword>
<comment type="caution">
    <text evidence="2">The sequence shown here is derived from an EMBL/GenBank/DDBJ whole genome shotgun (WGS) entry which is preliminary data.</text>
</comment>
<dbReference type="RefSeq" id="WP_344869042.1">
    <property type="nucleotide sequence ID" value="NZ_BAAAZN010000031.1"/>
</dbReference>
<dbReference type="EMBL" id="BAAAZN010000031">
    <property type="protein sequence ID" value="GAA3585683.1"/>
    <property type="molecule type" value="Genomic_DNA"/>
</dbReference>
<feature type="transmembrane region" description="Helical" evidence="1">
    <location>
        <begin position="47"/>
        <end position="68"/>
    </location>
</feature>
<proteinExistence type="predicted"/>
<keyword evidence="1" id="KW-1133">Transmembrane helix</keyword>
<reference evidence="3" key="1">
    <citation type="journal article" date="2019" name="Int. J. Syst. Evol. Microbiol.">
        <title>The Global Catalogue of Microorganisms (GCM) 10K type strain sequencing project: providing services to taxonomists for standard genome sequencing and annotation.</title>
        <authorList>
            <consortium name="The Broad Institute Genomics Platform"/>
            <consortium name="The Broad Institute Genome Sequencing Center for Infectious Disease"/>
            <person name="Wu L."/>
            <person name="Ma J."/>
        </authorList>
    </citation>
    <scope>NUCLEOTIDE SEQUENCE [LARGE SCALE GENOMIC DNA]</scope>
    <source>
        <strain evidence="3">JCM 16898</strain>
    </source>
</reference>
<organism evidence="2 3">
    <name type="scientific">Amycolatopsis ultiminotia</name>
    <dbReference type="NCBI Taxonomy" id="543629"/>
    <lineage>
        <taxon>Bacteria</taxon>
        <taxon>Bacillati</taxon>
        <taxon>Actinomycetota</taxon>
        <taxon>Actinomycetes</taxon>
        <taxon>Pseudonocardiales</taxon>
        <taxon>Pseudonocardiaceae</taxon>
        <taxon>Amycolatopsis</taxon>
    </lineage>
</organism>
<evidence type="ECO:0000256" key="1">
    <source>
        <dbReference type="SAM" id="Phobius"/>
    </source>
</evidence>
<name>A0ABP6YKV9_9PSEU</name>
<evidence type="ECO:0000313" key="2">
    <source>
        <dbReference type="EMBL" id="GAA3585683.1"/>
    </source>
</evidence>
<feature type="transmembrane region" description="Helical" evidence="1">
    <location>
        <begin position="7"/>
        <end position="27"/>
    </location>
</feature>
<accession>A0ABP6YKV9</accession>
<evidence type="ECO:0000313" key="3">
    <source>
        <dbReference type="Proteomes" id="UP001500689"/>
    </source>
</evidence>